<evidence type="ECO:0000313" key="2">
    <source>
        <dbReference type="Proteomes" id="UP000181942"/>
    </source>
</evidence>
<dbReference type="Proteomes" id="UP000181942">
    <property type="component" value="Unassembled WGS sequence"/>
</dbReference>
<organism evidence="1 2">
    <name type="scientific">Streptomyces mirabilis</name>
    <dbReference type="NCBI Taxonomy" id="68239"/>
    <lineage>
        <taxon>Bacteria</taxon>
        <taxon>Bacillati</taxon>
        <taxon>Actinomycetota</taxon>
        <taxon>Actinomycetes</taxon>
        <taxon>Kitasatosporales</taxon>
        <taxon>Streptomycetaceae</taxon>
        <taxon>Streptomyces</taxon>
    </lineage>
</organism>
<proteinExistence type="predicted"/>
<name>A0A1I2VMY2_9ACTN</name>
<dbReference type="EMBL" id="FONR01000032">
    <property type="protein sequence ID" value="SFG90490.1"/>
    <property type="molecule type" value="Genomic_DNA"/>
</dbReference>
<dbReference type="AlphaFoldDB" id="A0A1I2VMY2"/>
<protein>
    <submittedName>
        <fullName evidence="1">Uncharacterized protein</fullName>
    </submittedName>
</protein>
<reference evidence="1 2" key="1">
    <citation type="submission" date="2016-10" db="EMBL/GenBank/DDBJ databases">
        <authorList>
            <person name="de Groot N.N."/>
        </authorList>
    </citation>
    <scope>NUCLEOTIDE SEQUENCE [LARGE SCALE GENOMIC DNA]</scope>
    <source>
        <strain evidence="1 2">OK461</strain>
    </source>
</reference>
<accession>A0A1I2VMY2</accession>
<gene>
    <name evidence="1" type="ORF">SAMN02787118_13284</name>
</gene>
<sequence length="140" mass="15435">MEKETMQILDEGLQPHGAVLSEMAFGDDPLLRLQHEIQLGDGHVGLRATTHPEEIVITGLPVMCPQCSARRDWMVICDGNETSLRCRCAHQWIERELTRADYEAVIDIGGQDYPSLETAAEAAGYDGTLAGAYLAEPRPE</sequence>
<evidence type="ECO:0000313" key="1">
    <source>
        <dbReference type="EMBL" id="SFG90490.1"/>
    </source>
</evidence>